<dbReference type="AlphaFoldDB" id="A0A9D2TQC8"/>
<feature type="transmembrane region" description="Helical" evidence="2">
    <location>
        <begin position="12"/>
        <end position="36"/>
    </location>
</feature>
<reference evidence="3" key="1">
    <citation type="journal article" date="2021" name="PeerJ">
        <title>Extensive microbial diversity within the chicken gut microbiome revealed by metagenomics and culture.</title>
        <authorList>
            <person name="Gilroy R."/>
            <person name="Ravi A."/>
            <person name="Getino M."/>
            <person name="Pursley I."/>
            <person name="Horton D.L."/>
            <person name="Alikhan N.F."/>
            <person name="Baker D."/>
            <person name="Gharbi K."/>
            <person name="Hall N."/>
            <person name="Watson M."/>
            <person name="Adriaenssens E.M."/>
            <person name="Foster-Nyarko E."/>
            <person name="Jarju S."/>
            <person name="Secka A."/>
            <person name="Antonio M."/>
            <person name="Oren A."/>
            <person name="Chaudhuri R.R."/>
            <person name="La Ragione R."/>
            <person name="Hildebrand F."/>
            <person name="Pallen M.J."/>
        </authorList>
    </citation>
    <scope>NUCLEOTIDE SEQUENCE</scope>
    <source>
        <strain evidence="3">ChiHjej13B12-4958</strain>
    </source>
</reference>
<evidence type="ECO:0000313" key="4">
    <source>
        <dbReference type="Proteomes" id="UP000823858"/>
    </source>
</evidence>
<sequence>MSRHAATDSPTRLAAWIWVVLAALLIAAVVVAWTVISGDDEDSTTAECINGDQELLVWVDPAAAEIAEQLVDDYNEASPVVRDRCITATYEVRPTADAVRAYREGMPGVAPVWIPAGTGFIPDLSGAPGRVPIVGTDDLVHVVPDGADAAPGAAAVPIGPENMVSVLAAIAAVPDDDPAVDAVGASVGRSAHERITLQQAENDRLPFYSSAAFADGNTVGEVQFPLVAFGSSPSVDETDARIAADFLAVSTPEQDGEDVTPEPASPRLARYAGLD</sequence>
<evidence type="ECO:0000256" key="2">
    <source>
        <dbReference type="SAM" id="Phobius"/>
    </source>
</evidence>
<feature type="region of interest" description="Disordered" evidence="1">
    <location>
        <begin position="250"/>
        <end position="275"/>
    </location>
</feature>
<keyword evidence="2" id="KW-1133">Transmembrane helix</keyword>
<accession>A0A9D2TQC8</accession>
<evidence type="ECO:0000256" key="1">
    <source>
        <dbReference type="SAM" id="MobiDB-lite"/>
    </source>
</evidence>
<keyword evidence="2" id="KW-0812">Transmembrane</keyword>
<proteinExistence type="predicted"/>
<comment type="caution">
    <text evidence="3">The sequence shown here is derived from an EMBL/GenBank/DDBJ whole genome shotgun (WGS) entry which is preliminary data.</text>
</comment>
<evidence type="ECO:0000313" key="3">
    <source>
        <dbReference type="EMBL" id="HJC84929.1"/>
    </source>
</evidence>
<name>A0A9D2TQC8_9CORY</name>
<organism evidence="3 4">
    <name type="scientific">Candidatus Corynebacterium faecigallinarum</name>
    <dbReference type="NCBI Taxonomy" id="2838528"/>
    <lineage>
        <taxon>Bacteria</taxon>
        <taxon>Bacillati</taxon>
        <taxon>Actinomycetota</taxon>
        <taxon>Actinomycetes</taxon>
        <taxon>Mycobacteriales</taxon>
        <taxon>Corynebacteriaceae</taxon>
        <taxon>Corynebacterium</taxon>
    </lineage>
</organism>
<keyword evidence="2" id="KW-0472">Membrane</keyword>
<reference evidence="3" key="2">
    <citation type="submission" date="2021-04" db="EMBL/GenBank/DDBJ databases">
        <authorList>
            <person name="Gilroy R."/>
        </authorList>
    </citation>
    <scope>NUCLEOTIDE SEQUENCE</scope>
    <source>
        <strain evidence="3">ChiHjej13B12-4958</strain>
    </source>
</reference>
<dbReference type="EMBL" id="DWVP01000013">
    <property type="protein sequence ID" value="HJC84929.1"/>
    <property type="molecule type" value="Genomic_DNA"/>
</dbReference>
<gene>
    <name evidence="3" type="ORF">H9751_05205</name>
</gene>
<dbReference type="Proteomes" id="UP000823858">
    <property type="component" value="Unassembled WGS sequence"/>
</dbReference>
<protein>
    <submittedName>
        <fullName evidence="3">Uncharacterized protein</fullName>
    </submittedName>
</protein>